<organism evidence="1 2">
    <name type="scientific">[Candida] jaroonii</name>
    <dbReference type="NCBI Taxonomy" id="467808"/>
    <lineage>
        <taxon>Eukaryota</taxon>
        <taxon>Fungi</taxon>
        <taxon>Dikarya</taxon>
        <taxon>Ascomycota</taxon>
        <taxon>Saccharomycotina</taxon>
        <taxon>Pichiomycetes</taxon>
        <taxon>Debaryomycetaceae</taxon>
        <taxon>Yamadazyma</taxon>
    </lineage>
</organism>
<reference evidence="1" key="1">
    <citation type="submission" date="2022-06" db="EMBL/GenBank/DDBJ databases">
        <authorList>
            <person name="Legras J.-L."/>
            <person name="Devillers H."/>
            <person name="Grondin C."/>
        </authorList>
    </citation>
    <scope>NUCLEOTIDE SEQUENCE</scope>
    <source>
        <strain evidence="1">CLIB 1444</strain>
    </source>
</reference>
<protein>
    <submittedName>
        <fullName evidence="1">Uncharacterized protein</fullName>
    </submittedName>
</protein>
<gene>
    <name evidence="1" type="ORF">CLIB1444_07S03136</name>
</gene>
<name>A0ACA9YB14_9ASCO</name>
<keyword evidence="2" id="KW-1185">Reference proteome</keyword>
<evidence type="ECO:0000313" key="1">
    <source>
        <dbReference type="EMBL" id="CAH6721819.1"/>
    </source>
</evidence>
<dbReference type="Proteomes" id="UP001152531">
    <property type="component" value="Unassembled WGS sequence"/>
</dbReference>
<dbReference type="EMBL" id="CALSDN010000007">
    <property type="protein sequence ID" value="CAH6721819.1"/>
    <property type="molecule type" value="Genomic_DNA"/>
</dbReference>
<accession>A0ACA9YB14</accession>
<evidence type="ECO:0000313" key="2">
    <source>
        <dbReference type="Proteomes" id="UP001152531"/>
    </source>
</evidence>
<sequence>MNNRIRSISIASLNHEKQYEDVTDTAPSSTWTLNEHLQNFPPSHSQPNVVLTHGNKLIDLLLQYPELKHDLNLGVILGKISYLAIGQTEYKALFYKILRYSIINEDSLYLLVQHKILIFIIISLSTNNSNIEKLQAVKLINKFLTIKNGSKFLSIGVIKSLIYLVDESNLKNLIIEIILEISILNPELIYHSNGFNLLIDLVIDNITSNSTIQLNSLLIIIKLLEVENFKNFFRNGYNLVNLISIFENDYDDNEKLPLGKFQRLSFLITVLLKNWNGLISTSLNNFKFLKDFINNLKKPNTKLKEFIIDILLDVTLVRSLPWLRSSTIGEFLTKYGAKKFIYDGEFDESNDDDNHLISNYKNHYQGLISLILIKIGIIDLLIYNLNNSSNNELHDKIILLLSNLYKFSKTYLPLEYNIELSNKINLHSLIKITQYNLQDNLRRPVINYQPINVDDNEFKHLINASKVLTIKEFMDWDWTIIDQLFFGPLCFEKRFNEVLEKQPKFFKRLLSFYRPFKFRFCNMKVKPKLCNKIVLIGEQMFEIFLKFENGHKILFKNKILLQMVELLSQIDPLSGIIADNPILCKKNLVETSNFGYIKFIGKLTKPQGMKLLNYWQFFQLINNIIESSQFTEYNNYFIIKLFETIDYNNSKCLNLLSFGLMIGNSSLKSEIIHLLPKLNLNQNFIIKLAMKNIYDKNTLSMIKLIDLNPEYTKEILKFNPPVHLLNKSIYGGHFLSSLLSTSAGFKYLEKFQYIDANFEVWLQNMRNFEILKYYEFKFNEMFYPYFKNLNPIKYNFFLKKLLDTKEGILYFQKFNNETDFIGSMCHEIETYLKLEKLDSNQFRQLKQSLWILGEINSSKYGIQLIDLNFLIFVINQLKSNKNWSIKGMIFYQIGKISNNSEGIEILDELNWIISNSIQKSNFAYPNFEDDNLFNTENSSTISSINMINEEIIEGNPVVSEIYKFSSFLTRIEKKSAKELITLKKEEPELFNFDNFLKVIKIIDQSSYNFSKRNFIFNLFLDNKDILDNLIKKRKF</sequence>
<proteinExistence type="predicted"/>
<comment type="caution">
    <text evidence="1">The sequence shown here is derived from an EMBL/GenBank/DDBJ whole genome shotgun (WGS) entry which is preliminary data.</text>
</comment>